<feature type="domain" description="Peptidase S9 prolyl oligopeptidase catalytic" evidence="4">
    <location>
        <begin position="464"/>
        <end position="671"/>
    </location>
</feature>
<evidence type="ECO:0000259" key="4">
    <source>
        <dbReference type="Pfam" id="PF00326"/>
    </source>
</evidence>
<dbReference type="AlphaFoldDB" id="A0A7Y9JZT6"/>
<dbReference type="PANTHER" id="PTHR42776:SF27">
    <property type="entry name" value="DIPEPTIDYL PEPTIDASE FAMILY MEMBER 6"/>
    <property type="match status" value="1"/>
</dbReference>
<keyword evidence="6" id="KW-0031">Aminopeptidase</keyword>
<dbReference type="RefSeq" id="WP_140460495.1">
    <property type="nucleotide sequence ID" value="NZ_BAABFI010000016.1"/>
</dbReference>
<keyword evidence="8" id="KW-1185">Reference proteome</keyword>
<evidence type="ECO:0000256" key="1">
    <source>
        <dbReference type="ARBA" id="ARBA00022801"/>
    </source>
</evidence>
<dbReference type="InterPro" id="IPR001375">
    <property type="entry name" value="Peptidase_S9_cat"/>
</dbReference>
<protein>
    <submittedName>
        <fullName evidence="5 6">Dipeptidyl aminopeptidase</fullName>
    </submittedName>
</protein>
<dbReference type="Gene3D" id="3.40.50.1820">
    <property type="entry name" value="alpha/beta hydrolase"/>
    <property type="match status" value="1"/>
</dbReference>
<evidence type="ECO:0000313" key="7">
    <source>
        <dbReference type="Proteomes" id="UP000577956"/>
    </source>
</evidence>
<evidence type="ECO:0000313" key="5">
    <source>
        <dbReference type="EMBL" id="GIG33935.1"/>
    </source>
</evidence>
<proteinExistence type="predicted"/>
<dbReference type="EMBL" id="BONN01000010">
    <property type="protein sequence ID" value="GIG33935.1"/>
    <property type="molecule type" value="Genomic_DNA"/>
</dbReference>
<evidence type="ECO:0000256" key="2">
    <source>
        <dbReference type="ARBA" id="ARBA00022825"/>
    </source>
</evidence>
<dbReference type="PANTHER" id="PTHR42776">
    <property type="entry name" value="SERINE PEPTIDASE S9 FAMILY MEMBER"/>
    <property type="match status" value="1"/>
</dbReference>
<feature type="compositionally biased region" description="Low complexity" evidence="3">
    <location>
        <begin position="53"/>
        <end position="64"/>
    </location>
</feature>
<keyword evidence="2" id="KW-0720">Serine protease</keyword>
<dbReference type="InterPro" id="IPR011042">
    <property type="entry name" value="6-blade_b-propeller_TolB-like"/>
</dbReference>
<dbReference type="EMBL" id="JACCBK010000001">
    <property type="protein sequence ID" value="NYD88202.1"/>
    <property type="molecule type" value="Genomic_DNA"/>
</dbReference>
<dbReference type="GO" id="GO:0006508">
    <property type="term" value="P:proteolysis"/>
    <property type="evidence" value="ECO:0007669"/>
    <property type="project" value="InterPro"/>
</dbReference>
<keyword evidence="6" id="KW-0645">Protease</keyword>
<dbReference type="SUPFAM" id="SSF53474">
    <property type="entry name" value="alpha/beta-Hydrolases"/>
    <property type="match status" value="1"/>
</dbReference>
<evidence type="ECO:0000313" key="8">
    <source>
        <dbReference type="Proteomes" id="UP000618382"/>
    </source>
</evidence>
<name>A0A7Y9JZT6_9CELL</name>
<feature type="region of interest" description="Disordered" evidence="3">
    <location>
        <begin position="53"/>
        <end position="77"/>
    </location>
</feature>
<dbReference type="InterPro" id="IPR029058">
    <property type="entry name" value="AB_hydrolase_fold"/>
</dbReference>
<gene>
    <name evidence="6" type="ORF">BKA21_003751</name>
    <name evidence="5" type="ORF">Col01nite_30940</name>
</gene>
<dbReference type="Gene3D" id="2.120.10.30">
    <property type="entry name" value="TolB, C-terminal domain"/>
    <property type="match status" value="1"/>
</dbReference>
<comment type="caution">
    <text evidence="6">The sequence shown here is derived from an EMBL/GenBank/DDBJ whole genome shotgun (WGS) entry which is preliminary data.</text>
</comment>
<dbReference type="Pfam" id="PF07676">
    <property type="entry name" value="PD40"/>
    <property type="match status" value="2"/>
</dbReference>
<organism evidence="6 7">
    <name type="scientific">Cellulomonas oligotrophica</name>
    <dbReference type="NCBI Taxonomy" id="931536"/>
    <lineage>
        <taxon>Bacteria</taxon>
        <taxon>Bacillati</taxon>
        <taxon>Actinomycetota</taxon>
        <taxon>Actinomycetes</taxon>
        <taxon>Micrococcales</taxon>
        <taxon>Cellulomonadaceae</taxon>
        <taxon>Cellulomonas</taxon>
    </lineage>
</organism>
<reference evidence="6 7" key="1">
    <citation type="submission" date="2020-07" db="EMBL/GenBank/DDBJ databases">
        <title>Sequencing the genomes of 1000 actinobacteria strains.</title>
        <authorList>
            <person name="Klenk H.-P."/>
        </authorList>
    </citation>
    <scope>NUCLEOTIDE SEQUENCE [LARGE SCALE GENOMIC DNA]</scope>
    <source>
        <strain evidence="6 7">DSM 24482</strain>
    </source>
</reference>
<dbReference type="Proteomes" id="UP000618382">
    <property type="component" value="Unassembled WGS sequence"/>
</dbReference>
<keyword evidence="1" id="KW-0378">Hydrolase</keyword>
<dbReference type="Pfam" id="PF00326">
    <property type="entry name" value="Peptidase_S9"/>
    <property type="match status" value="1"/>
</dbReference>
<dbReference type="GO" id="GO:0004177">
    <property type="term" value="F:aminopeptidase activity"/>
    <property type="evidence" value="ECO:0007669"/>
    <property type="project" value="UniProtKB-KW"/>
</dbReference>
<evidence type="ECO:0000256" key="3">
    <source>
        <dbReference type="SAM" id="MobiDB-lite"/>
    </source>
</evidence>
<reference evidence="5 8" key="2">
    <citation type="submission" date="2021-01" db="EMBL/GenBank/DDBJ databases">
        <title>Whole genome shotgun sequence of Cellulomonas oligotrophica NBRC 109435.</title>
        <authorList>
            <person name="Komaki H."/>
            <person name="Tamura T."/>
        </authorList>
    </citation>
    <scope>NUCLEOTIDE SEQUENCE [LARGE SCALE GENOMIC DNA]</scope>
    <source>
        <strain evidence="5 8">NBRC 109435</strain>
    </source>
</reference>
<dbReference type="SUPFAM" id="SSF82171">
    <property type="entry name" value="DPP6 N-terminal domain-like"/>
    <property type="match status" value="1"/>
</dbReference>
<sequence>MIPSDLDLLRTPGAPAPLPDGSAAVVAVGGPDLDADANRGELWLVPLDGTDPGTHPGAGAGAARRLTHGHRDTAPQVTPDGRWVVFCRAPLTGGPAQLHVLGLGGGEPVRLTDAPLGVAAPVVSPDGSRVAYVARVPQEGRYLPGGDPAAEAPRHVTTFRYRSDALGFVHDRPLHVHVLTLPDDPGASRALPAAHALTSGEVEVAAPAWLPDGTAIVATSTRHAARERDTRRDAVLVDADPQAGSAPVPLTDADAGSPLQVVAVRPAAGGAGLWLLARDLGPTADDTVAALTGLHRLPTTGTGPSLRPAGPPVRLTDADEVDLAPDVLVPRAGGAVVAVEHRGAVELREVLDDGTLRTLLPAPHVVLGAAAARDGRVVVTAAGPTTSGALLTLDPVAVHADWSAPLRATGRVHAAREITAASPDGYPVHGWVVLPDPVRHPGPHPTLLMVHGGPFAQYTHALFDEAQVLAGAGYAVVLGNPRGSAGYGRAHGRAIRRAFGTVDADDVLALLDAALAEDADVLDPGRVGVLGGSYGGYMAAWLTTRTDRFAAAVVERGFLDPVSFVGSSDIGWWFGLEYLGDPATEPDLVAGQSPMARVGEVRTPTLVVHSEQDWRCPVEQGQRWFVELRRRGVEAELLLFPGEGHELTRSGRPRHRQARFEHLLAWWARHLPVDGAGPAAG</sequence>
<dbReference type="Proteomes" id="UP000577956">
    <property type="component" value="Unassembled WGS sequence"/>
</dbReference>
<dbReference type="GO" id="GO:0004252">
    <property type="term" value="F:serine-type endopeptidase activity"/>
    <property type="evidence" value="ECO:0007669"/>
    <property type="project" value="TreeGrafter"/>
</dbReference>
<accession>A0A7Y9JZT6</accession>
<evidence type="ECO:0000313" key="6">
    <source>
        <dbReference type="EMBL" id="NYD88202.1"/>
    </source>
</evidence>
<dbReference type="InterPro" id="IPR011659">
    <property type="entry name" value="WD40"/>
</dbReference>